<dbReference type="InterPro" id="IPR051262">
    <property type="entry name" value="SMP-30/CGR1_Lactonase"/>
</dbReference>
<protein>
    <recommendedName>
        <fullName evidence="2">SMP-30/Gluconolactonase/LRE-like region domain-containing protein</fullName>
    </recommendedName>
</protein>
<dbReference type="InterPro" id="IPR001258">
    <property type="entry name" value="NHL_repeat"/>
</dbReference>
<dbReference type="Pfam" id="PF08450">
    <property type="entry name" value="SGL"/>
    <property type="match status" value="1"/>
</dbReference>
<comment type="caution">
    <text evidence="3">The sequence shown here is derived from an EMBL/GenBank/DDBJ whole genome shotgun (WGS) entry which is preliminary data.</text>
</comment>
<keyword evidence="4" id="KW-1185">Reference proteome</keyword>
<dbReference type="PANTHER" id="PTHR47572">
    <property type="entry name" value="LIPOPROTEIN-RELATED"/>
    <property type="match status" value="1"/>
</dbReference>
<name>A0A0W1RU26_9EURY</name>
<dbReference type="InterPro" id="IPR011042">
    <property type="entry name" value="6-blade_b-propeller_TolB-like"/>
</dbReference>
<evidence type="ECO:0000256" key="1">
    <source>
        <dbReference type="ARBA" id="ARBA00022737"/>
    </source>
</evidence>
<dbReference type="EMBL" id="LOPV01000492">
    <property type="protein sequence ID" value="KTG17175.1"/>
    <property type="molecule type" value="Genomic_DNA"/>
</dbReference>
<dbReference type="SUPFAM" id="SSF63829">
    <property type="entry name" value="Calcium-dependent phosphotriesterase"/>
    <property type="match status" value="1"/>
</dbReference>
<dbReference type="AlphaFoldDB" id="A0A0W1RU26"/>
<dbReference type="PANTHER" id="PTHR47572:SF5">
    <property type="entry name" value="BLR2277 PROTEIN"/>
    <property type="match status" value="1"/>
</dbReference>
<gene>
    <name evidence="3" type="ORF">AUR66_02740</name>
</gene>
<evidence type="ECO:0000259" key="2">
    <source>
        <dbReference type="Pfam" id="PF08450"/>
    </source>
</evidence>
<sequence length="336" mass="35049">MLKALGAGGMMLTGGVSMASAKSHKEVGTVEEVYSFDTPSELPPFGELPENVAIDKQGNKYVSVSSQGQVWKFSPGNEPISAPLTQFTTGGAFLVGPTGLEADPQGTVYVCFASDYATNGADTNGVWAIDEDGEKELFAEISTDTLSFPNDIALFGDSLLVTDSFTGVVWRVWKDTTQPWADHPLLKPALAPPQSPGTPGSFGANGIALSKDKKTVYVSNNATGEIIKIPVNEDGSSGTPTTFTGGLIAPDGIALDTKENVYVADNAGNQIVCVSSDGTTEPLASGSPLDFPADVTFGTARGEQKSLFIVNLAFSSNPNPALLKLDVGVPGLPIRR</sequence>
<proteinExistence type="predicted"/>
<reference evidence="3 4" key="1">
    <citation type="submission" date="2015-12" db="EMBL/GenBank/DDBJ databases">
        <title>Haloferax profundi sp. nov. isolated from the Discovery deep brine-seawater interface in the Red Sea.</title>
        <authorList>
            <person name="Zhang G."/>
            <person name="Stingl U."/>
            <person name="Rashid M."/>
        </authorList>
    </citation>
    <scope>NUCLEOTIDE SEQUENCE [LARGE SCALE GENOMIC DNA]</scope>
    <source>
        <strain evidence="3 4">SB29</strain>
    </source>
</reference>
<keyword evidence="1" id="KW-0677">Repeat</keyword>
<accession>A0A0W1RU26</accession>
<organism evidence="3 4">
    <name type="scientific">Haloferax profundi</name>
    <dbReference type="NCBI Taxonomy" id="1544718"/>
    <lineage>
        <taxon>Archaea</taxon>
        <taxon>Methanobacteriati</taxon>
        <taxon>Methanobacteriota</taxon>
        <taxon>Stenosarchaea group</taxon>
        <taxon>Halobacteria</taxon>
        <taxon>Halobacteriales</taxon>
        <taxon>Haloferacaceae</taxon>
        <taxon>Haloferax</taxon>
    </lineage>
</organism>
<dbReference type="PROSITE" id="PS51125">
    <property type="entry name" value="NHL"/>
    <property type="match status" value="1"/>
</dbReference>
<dbReference type="Gene3D" id="2.120.10.30">
    <property type="entry name" value="TolB, C-terminal domain"/>
    <property type="match status" value="1"/>
</dbReference>
<dbReference type="InterPro" id="IPR013658">
    <property type="entry name" value="SGL"/>
</dbReference>
<evidence type="ECO:0000313" key="4">
    <source>
        <dbReference type="Proteomes" id="UP000053157"/>
    </source>
</evidence>
<dbReference type="Proteomes" id="UP000053157">
    <property type="component" value="Unassembled WGS sequence"/>
</dbReference>
<feature type="domain" description="SMP-30/Gluconolactonase/LRE-like region" evidence="2">
    <location>
        <begin position="204"/>
        <end position="301"/>
    </location>
</feature>
<evidence type="ECO:0000313" key="3">
    <source>
        <dbReference type="EMBL" id="KTG17175.1"/>
    </source>
</evidence>